<evidence type="ECO:0000313" key="10">
    <source>
        <dbReference type="Proteomes" id="UP000437065"/>
    </source>
</evidence>
<dbReference type="Pfam" id="PF13380">
    <property type="entry name" value="CoA_binding_2"/>
    <property type="match status" value="1"/>
</dbReference>
<dbReference type="InterPro" id="IPR032875">
    <property type="entry name" value="Succ_CoA_lig_flav_dom"/>
</dbReference>
<evidence type="ECO:0000259" key="8">
    <source>
        <dbReference type="PROSITE" id="PS50975"/>
    </source>
</evidence>
<dbReference type="FunFam" id="3.30.1490.20:FF:000020">
    <property type="entry name" value="Protein lysine acetyltransferase"/>
    <property type="match status" value="1"/>
</dbReference>
<dbReference type="InterPro" id="IPR011761">
    <property type="entry name" value="ATP-grasp"/>
</dbReference>
<comment type="caution">
    <text evidence="9">The sequence shown here is derived from an EMBL/GenBank/DDBJ whole genome shotgun (WGS) entry which is preliminary data.</text>
</comment>
<dbReference type="InterPro" id="IPR003781">
    <property type="entry name" value="CoA-bd"/>
</dbReference>
<feature type="domain" description="ATP-grasp" evidence="8">
    <location>
        <begin position="519"/>
        <end position="555"/>
    </location>
</feature>
<dbReference type="Pfam" id="PF13549">
    <property type="entry name" value="ATP-grasp_5"/>
    <property type="match status" value="1"/>
</dbReference>
<keyword evidence="5 6" id="KW-0067">ATP-binding</keyword>
<dbReference type="GO" id="GO:0046872">
    <property type="term" value="F:metal ion binding"/>
    <property type="evidence" value="ECO:0007669"/>
    <property type="project" value="InterPro"/>
</dbReference>
<dbReference type="EC" id="6.2.1.13" evidence="2"/>
<dbReference type="GO" id="GO:0005524">
    <property type="term" value="F:ATP binding"/>
    <property type="evidence" value="ECO:0007669"/>
    <property type="project" value="UniProtKB-UniRule"/>
</dbReference>
<dbReference type="SUPFAM" id="SSF52210">
    <property type="entry name" value="Succinyl-CoA synthetase domains"/>
    <property type="match status" value="2"/>
</dbReference>
<evidence type="ECO:0000256" key="5">
    <source>
        <dbReference type="ARBA" id="ARBA00022840"/>
    </source>
</evidence>
<dbReference type="Gene3D" id="3.40.50.261">
    <property type="entry name" value="Succinyl-CoA synthetase domains"/>
    <property type="match status" value="2"/>
</dbReference>
<evidence type="ECO:0000256" key="4">
    <source>
        <dbReference type="ARBA" id="ARBA00022741"/>
    </source>
</evidence>
<dbReference type="InterPro" id="IPR013815">
    <property type="entry name" value="ATP_grasp_subdomain_1"/>
</dbReference>
<dbReference type="RefSeq" id="WP_159663810.1">
    <property type="nucleotide sequence ID" value="NZ_WUUS01000002.1"/>
</dbReference>
<feature type="compositionally biased region" description="Acidic residues" evidence="7">
    <location>
        <begin position="15"/>
        <end position="27"/>
    </location>
</feature>
<keyword evidence="10" id="KW-1185">Reference proteome</keyword>
<dbReference type="InterPro" id="IPR016102">
    <property type="entry name" value="Succinyl-CoA_synth-like"/>
</dbReference>
<dbReference type="InterPro" id="IPR043938">
    <property type="entry name" value="Ligase_CoA_dom"/>
</dbReference>
<dbReference type="AlphaFoldDB" id="A0A6B0SNW2"/>
<comment type="catalytic activity">
    <reaction evidence="1">
        <text>acetate + ATP + CoA = acetyl-CoA + ADP + phosphate</text>
        <dbReference type="Rhea" id="RHEA:15081"/>
        <dbReference type="ChEBI" id="CHEBI:30089"/>
        <dbReference type="ChEBI" id="CHEBI:30616"/>
        <dbReference type="ChEBI" id="CHEBI:43474"/>
        <dbReference type="ChEBI" id="CHEBI:57287"/>
        <dbReference type="ChEBI" id="CHEBI:57288"/>
        <dbReference type="ChEBI" id="CHEBI:456216"/>
        <dbReference type="EC" id="6.2.1.13"/>
    </reaction>
</comment>
<dbReference type="PANTHER" id="PTHR43334">
    <property type="entry name" value="ACETATE--COA LIGASE [ADP-FORMING]"/>
    <property type="match status" value="1"/>
</dbReference>
<dbReference type="SUPFAM" id="SSF51735">
    <property type="entry name" value="NAD(P)-binding Rossmann-fold domains"/>
    <property type="match status" value="1"/>
</dbReference>
<dbReference type="PANTHER" id="PTHR43334:SF1">
    <property type="entry name" value="3-HYDROXYPROPIONATE--COA LIGASE [ADP-FORMING]"/>
    <property type="match status" value="1"/>
</dbReference>
<feature type="compositionally biased region" description="Basic and acidic residues" evidence="7">
    <location>
        <begin position="1"/>
        <end position="14"/>
    </location>
</feature>
<sequence length="734" mass="76445">MSGDHDPTEGHVDGEESFWGDEPLPEDTAVDGGAALAGLFDPDRVAVVGATDREGSVGRAVTENLIDEFDGEVVPVNPSREEVLGLSCVASVADADADMAVVAVPPGAVIDVVRECGESGVRNVVVLTAGFGETGAEGADREGRLRSVADEHDLNLVGPNSLGVMSSPRGLNATFGPDAAPAGGISFMSQSGAFVTAVVDWAKEQGIGFKDVVSLGNKAVLDETDFVRAWGDDPGTDVVVGYLESIVDGRAFVDAAREATDDTPVAVVKSGRTDAGAQAASSHTGAIAGSDRAYEAGLDAAGVLRAESVQELFDAARALSGGDVPDSDGVAVVTNAGGPGVMATDAVGDAERLRLASFDEGTVDRLGEALPDEANVYNPVDVIGDASVDRFREALDIALQDPDVGSVVVITAPTATLDFGELGEMIADAADEHGVPMAACLMGGGRLADARDVLRDRGVPSYFDPARAVGGLESLAEYREVRGRSYPEPEPIDADRERVREILSSVTERSDNRLGVEAMGIFDAYGIPTPEGAVVDDPAEAERVAEGIGEEVVMKIVSPDILHKSDIGGVKVGVPVAEVADAYEDLVSRARNYQPDATILGVQVQEMIDLDEGVETIVGSHTDPQFGPLVMFGLGGVFVEIMEDTTFRLAPVGHDEAVEMTEDIDAAPLLRGARGREAVDLDAVVDAVRRVSQLVADFPSIVELDVNPLVATPDGVRAVDLRLTVDPEELETQS</sequence>
<protein>
    <recommendedName>
        <fullName evidence="2">acetate--CoA ligase (ADP-forming)</fullName>
        <ecNumber evidence="2">6.2.1.13</ecNumber>
    </recommendedName>
</protein>
<name>A0A6B0SNW2_9EURY</name>
<organism evidence="9 10">
    <name type="scientific">Halobaculum saliterrae</name>
    <dbReference type="NCBI Taxonomy" id="2073113"/>
    <lineage>
        <taxon>Archaea</taxon>
        <taxon>Methanobacteriati</taxon>
        <taxon>Methanobacteriota</taxon>
        <taxon>Stenosarchaea group</taxon>
        <taxon>Halobacteria</taxon>
        <taxon>Halobacteriales</taxon>
        <taxon>Haloferacaceae</taxon>
        <taxon>Halobaculum</taxon>
    </lineage>
</organism>
<keyword evidence="3" id="KW-0436">Ligase</keyword>
<gene>
    <name evidence="9" type="ORF">GRX01_04435</name>
</gene>
<dbReference type="SUPFAM" id="SSF56059">
    <property type="entry name" value="Glutathione synthetase ATP-binding domain-like"/>
    <property type="match status" value="1"/>
</dbReference>
<dbReference type="Gene3D" id="3.30.470.20">
    <property type="entry name" value="ATP-grasp fold, B domain"/>
    <property type="match status" value="1"/>
</dbReference>
<evidence type="ECO:0000256" key="6">
    <source>
        <dbReference type="PROSITE-ProRule" id="PRU00409"/>
    </source>
</evidence>
<dbReference type="InterPro" id="IPR051538">
    <property type="entry name" value="Acyl-CoA_Synth/Transferase"/>
</dbReference>
<accession>A0A6B0SNW2</accession>
<evidence type="ECO:0000256" key="7">
    <source>
        <dbReference type="SAM" id="MobiDB-lite"/>
    </source>
</evidence>
<proteinExistence type="predicted"/>
<dbReference type="Gene3D" id="3.30.1490.20">
    <property type="entry name" value="ATP-grasp fold, A domain"/>
    <property type="match status" value="1"/>
</dbReference>
<evidence type="ECO:0000256" key="3">
    <source>
        <dbReference type="ARBA" id="ARBA00022598"/>
    </source>
</evidence>
<dbReference type="OrthoDB" id="18103at2157"/>
<dbReference type="GO" id="GO:0043758">
    <property type="term" value="F:acetate-CoA ligase (ADP-forming) activity"/>
    <property type="evidence" value="ECO:0007669"/>
    <property type="project" value="UniProtKB-EC"/>
</dbReference>
<dbReference type="Pfam" id="PF13607">
    <property type="entry name" value="Succ_CoA_lig"/>
    <property type="match status" value="1"/>
</dbReference>
<dbReference type="EMBL" id="WUUS01000002">
    <property type="protein sequence ID" value="MXR40594.1"/>
    <property type="molecule type" value="Genomic_DNA"/>
</dbReference>
<dbReference type="InterPro" id="IPR036291">
    <property type="entry name" value="NAD(P)-bd_dom_sf"/>
</dbReference>
<dbReference type="Proteomes" id="UP000437065">
    <property type="component" value="Unassembled WGS sequence"/>
</dbReference>
<evidence type="ECO:0000256" key="1">
    <source>
        <dbReference type="ARBA" id="ARBA00001619"/>
    </source>
</evidence>
<evidence type="ECO:0000256" key="2">
    <source>
        <dbReference type="ARBA" id="ARBA00012957"/>
    </source>
</evidence>
<reference evidence="9 10" key="1">
    <citation type="submission" date="2019-12" db="EMBL/GenBank/DDBJ databases">
        <title>Isolation and characterization of three novel carbon monoxide-oxidizing members of Halobacteria from salione crusts and soils.</title>
        <authorList>
            <person name="Myers M.R."/>
            <person name="King G.M."/>
        </authorList>
    </citation>
    <scope>NUCLEOTIDE SEQUENCE [LARGE SCALE GENOMIC DNA]</scope>
    <source>
        <strain evidence="9 10">WSA2</strain>
    </source>
</reference>
<evidence type="ECO:0000313" key="9">
    <source>
        <dbReference type="EMBL" id="MXR40594.1"/>
    </source>
</evidence>
<dbReference type="Pfam" id="PF19045">
    <property type="entry name" value="Ligase_CoA_2"/>
    <property type="match status" value="1"/>
</dbReference>
<keyword evidence="4 6" id="KW-0547">Nucleotide-binding</keyword>
<dbReference type="SMART" id="SM00881">
    <property type="entry name" value="CoA_binding"/>
    <property type="match status" value="1"/>
</dbReference>
<dbReference type="PROSITE" id="PS50975">
    <property type="entry name" value="ATP_GRASP"/>
    <property type="match status" value="1"/>
</dbReference>
<feature type="region of interest" description="Disordered" evidence="7">
    <location>
        <begin position="1"/>
        <end position="27"/>
    </location>
</feature>
<dbReference type="Gene3D" id="3.40.50.720">
    <property type="entry name" value="NAD(P)-binding Rossmann-like Domain"/>
    <property type="match status" value="1"/>
</dbReference>